<dbReference type="EC" id="2.3.1.241" evidence="9"/>
<dbReference type="UniPathway" id="UPA00360">
    <property type="reaction ID" value="UER00485"/>
</dbReference>
<evidence type="ECO:0000256" key="9">
    <source>
        <dbReference type="HAMAP-Rule" id="MF_01942"/>
    </source>
</evidence>
<proteinExistence type="inferred from homology"/>
<comment type="similarity">
    <text evidence="9">Belongs to the LpxL/LpxM/LpxP family.</text>
</comment>
<keyword evidence="6 9" id="KW-1133">Transmembrane helix</keyword>
<dbReference type="PIRSF" id="PIRSF026649">
    <property type="entry name" value="MsbB"/>
    <property type="match status" value="1"/>
</dbReference>
<comment type="subcellular location">
    <subcellularLocation>
        <location evidence="9">Cell inner membrane</location>
        <topology evidence="9">Single-pass membrane protein</topology>
    </subcellularLocation>
</comment>
<dbReference type="PANTHER" id="PTHR30606:SF9">
    <property type="entry name" value="LIPID A BIOSYNTHESIS LAUROYLTRANSFERASE"/>
    <property type="match status" value="1"/>
</dbReference>
<dbReference type="NCBIfam" id="TIGR02207">
    <property type="entry name" value="lipid_A_htrB"/>
    <property type="match status" value="1"/>
</dbReference>
<keyword evidence="2 9" id="KW-0997">Cell inner membrane</keyword>
<dbReference type="AlphaFoldDB" id="A0A4R2I1B8"/>
<feature type="region of interest" description="Disordered" evidence="10">
    <location>
        <begin position="1"/>
        <end position="29"/>
    </location>
</feature>
<comment type="catalytic activity">
    <reaction evidence="9">
        <text>an alpha-Kdo-(2-&gt;4)-alpha-Kdo-(2-&gt;6)-lipid IVA + a fatty acyl-[ACP] = an alpha-Kdo-(2-&gt;4)-alpha-Kdo-(2-&gt;6)-(acyl)-lipid IVA + holo-[ACP]</text>
        <dbReference type="Rhea" id="RHEA:69396"/>
        <dbReference type="Rhea" id="RHEA-COMP:9685"/>
        <dbReference type="Rhea" id="RHEA-COMP:14125"/>
        <dbReference type="ChEBI" id="CHEBI:64479"/>
        <dbReference type="ChEBI" id="CHEBI:138651"/>
        <dbReference type="ChEBI" id="CHEBI:176429"/>
        <dbReference type="ChEBI" id="CHEBI:176430"/>
        <dbReference type="EC" id="2.3.1.241"/>
    </reaction>
</comment>
<dbReference type="PANTHER" id="PTHR30606">
    <property type="entry name" value="LIPID A BIOSYNTHESIS LAUROYL ACYLTRANSFERASE"/>
    <property type="match status" value="1"/>
</dbReference>
<evidence type="ECO:0000256" key="4">
    <source>
        <dbReference type="ARBA" id="ARBA00022692"/>
    </source>
</evidence>
<keyword evidence="1 9" id="KW-1003">Cell membrane</keyword>
<evidence type="ECO:0000256" key="1">
    <source>
        <dbReference type="ARBA" id="ARBA00022475"/>
    </source>
</evidence>
<dbReference type="EMBL" id="SLWQ01000009">
    <property type="protein sequence ID" value="TCO37744.1"/>
    <property type="molecule type" value="Genomic_DNA"/>
</dbReference>
<feature type="short sequence motif" description="HXXXXD motif" evidence="9">
    <location>
        <begin position="161"/>
        <end position="166"/>
    </location>
</feature>
<accession>A0A4R2I1B8</accession>
<keyword evidence="7 9" id="KW-0472">Membrane</keyword>
<evidence type="ECO:0000256" key="8">
    <source>
        <dbReference type="ARBA" id="ARBA00023315"/>
    </source>
</evidence>
<organism evidence="11 12">
    <name type="scientific">Dokdonella fugitiva</name>
    <dbReference type="NCBI Taxonomy" id="328517"/>
    <lineage>
        <taxon>Bacteria</taxon>
        <taxon>Pseudomonadati</taxon>
        <taxon>Pseudomonadota</taxon>
        <taxon>Gammaproteobacteria</taxon>
        <taxon>Lysobacterales</taxon>
        <taxon>Rhodanobacteraceae</taxon>
        <taxon>Dokdonella</taxon>
    </lineage>
</organism>
<evidence type="ECO:0000256" key="2">
    <source>
        <dbReference type="ARBA" id="ARBA00022519"/>
    </source>
</evidence>
<dbReference type="GO" id="GO:0008913">
    <property type="term" value="F:Kdo2-lipid IVA acyltransferase activity"/>
    <property type="evidence" value="ECO:0007669"/>
    <property type="project" value="UniProtKB-EC"/>
</dbReference>
<keyword evidence="8 9" id="KW-0012">Acyltransferase</keyword>
<evidence type="ECO:0000256" key="3">
    <source>
        <dbReference type="ARBA" id="ARBA00022679"/>
    </source>
</evidence>
<evidence type="ECO:0000256" key="7">
    <source>
        <dbReference type="ARBA" id="ARBA00023136"/>
    </source>
</evidence>
<comment type="pathway">
    <text evidence="9">Bacterial outer membrane biogenesis; lipopolysaccharide biosynthesis.</text>
</comment>
<gene>
    <name evidence="9" type="primary">lpxL</name>
    <name evidence="11" type="ORF">EV148_10997</name>
</gene>
<dbReference type="Pfam" id="PF03279">
    <property type="entry name" value="Lip_A_acyltrans"/>
    <property type="match status" value="1"/>
</dbReference>
<dbReference type="HAMAP" id="MF_01942">
    <property type="entry name" value="Lipid_A_LpxL_LpxP"/>
    <property type="match status" value="1"/>
</dbReference>
<dbReference type="Proteomes" id="UP000294862">
    <property type="component" value="Unassembled WGS sequence"/>
</dbReference>
<reference evidence="11 12" key="1">
    <citation type="journal article" date="2015" name="Stand. Genomic Sci.">
        <title>Genomic Encyclopedia of Bacterial and Archaeal Type Strains, Phase III: the genomes of soil and plant-associated and newly described type strains.</title>
        <authorList>
            <person name="Whitman W.B."/>
            <person name="Woyke T."/>
            <person name="Klenk H.P."/>
            <person name="Zhou Y."/>
            <person name="Lilburn T.G."/>
            <person name="Beck B.J."/>
            <person name="De Vos P."/>
            <person name="Vandamme P."/>
            <person name="Eisen J.A."/>
            <person name="Garrity G."/>
            <person name="Hugenholtz P."/>
            <person name="Kyrpides N.C."/>
        </authorList>
    </citation>
    <scope>NUCLEOTIDE SEQUENCE [LARGE SCALE GENOMIC DNA]</scope>
    <source>
        <strain evidence="11 12">A3</strain>
    </source>
</reference>
<dbReference type="GO" id="GO:0009103">
    <property type="term" value="P:lipopolysaccharide biosynthetic process"/>
    <property type="evidence" value="ECO:0007669"/>
    <property type="project" value="UniProtKB-UniRule"/>
</dbReference>
<dbReference type="GO" id="GO:0036104">
    <property type="term" value="P:Kdo2-lipid A biosynthetic process"/>
    <property type="evidence" value="ECO:0007669"/>
    <property type="project" value="UniProtKB-UniRule"/>
</dbReference>
<comment type="pathway">
    <text evidence="9">Glycolipid biosynthesis; KDO(2)-lipid A biosynthesis; KDO(2)-lipid A from CMP-3-deoxy-D-manno-octulosonate and lipid IV(A): step 3/4.</text>
</comment>
<dbReference type="CDD" id="cd07984">
    <property type="entry name" value="LPLAT_LABLAT-like"/>
    <property type="match status" value="1"/>
</dbReference>
<keyword evidence="4 9" id="KW-0812">Transmembrane</keyword>
<evidence type="ECO:0000313" key="11">
    <source>
        <dbReference type="EMBL" id="TCO37744.1"/>
    </source>
</evidence>
<sequence length="335" mass="37555">MPAAEIAPDARSRIPDPSLPAVKHNPRMPQSPPSFRAALLAPQHWPAWIGLGLIRLVALLPHRLLLRLGRVLGGFTARVLGERRRVAARNIELCFPQLEPDARARLVRENLRDSGALLVEFALAWMGSRRAIERIPVVFEGLHHLEQARTGGHGVLLVGAHFSHLELCARLVSQRIAIAGMYREHADAAFEWAIKRARLRYADAMFEKNELRQTVRYLRAGGTIWYAPDQDMRGKDVVFAPFFGVPAATITATHHLARLSGAKVMPFFHRRTAEGGYVIRLEAPLDAFPGDDVVADAARVNVCIERMVREAPAQYLWLHKRFKTRPPGEPPLYDS</sequence>
<name>A0A4R2I1B8_9GAMM</name>
<protein>
    <recommendedName>
        <fullName evidence="9">Lipid A biosynthesis acyltransferase</fullName>
        <ecNumber evidence="9">2.3.1.241</ecNumber>
    </recommendedName>
    <alternativeName>
        <fullName evidence="9">Kdo(2)-lipid IV(A) acyltransferase</fullName>
    </alternativeName>
</protein>
<dbReference type="InterPro" id="IPR004960">
    <property type="entry name" value="LipA_acyltrans"/>
</dbReference>
<comment type="function">
    <text evidence="9">Catalyzes the transfer of an acyl chain from an acyl-[acyl-carrier-protein] (ACP) to a Kdo(2)-lipid IV(A) to form a Kdo(2)-(acyl)-lipid IV(A).</text>
</comment>
<dbReference type="InterPro" id="IPR011920">
    <property type="entry name" value="Lipid_A_LpxL_LpxP"/>
</dbReference>
<dbReference type="GO" id="GO:0005886">
    <property type="term" value="C:plasma membrane"/>
    <property type="evidence" value="ECO:0007669"/>
    <property type="project" value="UniProtKB-SubCell"/>
</dbReference>
<evidence type="ECO:0000256" key="10">
    <source>
        <dbReference type="SAM" id="MobiDB-lite"/>
    </source>
</evidence>
<evidence type="ECO:0000256" key="5">
    <source>
        <dbReference type="ARBA" id="ARBA00022985"/>
    </source>
</evidence>
<keyword evidence="12" id="KW-1185">Reference proteome</keyword>
<keyword evidence="3 9" id="KW-0808">Transferase</keyword>
<comment type="caution">
    <text evidence="11">The sequence shown here is derived from an EMBL/GenBank/DDBJ whole genome shotgun (WGS) entry which is preliminary data.</text>
</comment>
<dbReference type="GO" id="GO:0009245">
    <property type="term" value="P:lipid A biosynthetic process"/>
    <property type="evidence" value="ECO:0007669"/>
    <property type="project" value="InterPro"/>
</dbReference>
<evidence type="ECO:0000256" key="6">
    <source>
        <dbReference type="ARBA" id="ARBA00022989"/>
    </source>
</evidence>
<dbReference type="UniPathway" id="UPA00030"/>
<keyword evidence="5 9" id="KW-0448">Lipopolysaccharide biosynthesis</keyword>
<evidence type="ECO:0000313" key="12">
    <source>
        <dbReference type="Proteomes" id="UP000294862"/>
    </source>
</evidence>